<dbReference type="AlphaFoldDB" id="G4STP6"/>
<protein>
    <submittedName>
        <fullName evidence="2">Uncharacterized protein</fullName>
    </submittedName>
</protein>
<dbReference type="PANTHER" id="PTHR35399:SF2">
    <property type="entry name" value="DUF839 DOMAIN-CONTAINING PROTEIN"/>
    <property type="match status" value="1"/>
</dbReference>
<evidence type="ECO:0000256" key="1">
    <source>
        <dbReference type="SAM" id="MobiDB-lite"/>
    </source>
</evidence>
<dbReference type="InterPro" id="IPR008557">
    <property type="entry name" value="PhoX"/>
</dbReference>
<dbReference type="PANTHER" id="PTHR35399">
    <property type="entry name" value="SLR8030 PROTEIN"/>
    <property type="match status" value="1"/>
</dbReference>
<dbReference type="HOGENOM" id="CLU_018570_2_0_6"/>
<name>G4STP6_META2</name>
<dbReference type="Pfam" id="PF05787">
    <property type="entry name" value="PhoX"/>
    <property type="match status" value="2"/>
</dbReference>
<dbReference type="KEGG" id="mah:MEALZ_0014"/>
<dbReference type="Proteomes" id="UP000008315">
    <property type="component" value="Chromosome"/>
</dbReference>
<dbReference type="RefSeq" id="WP_014146536.1">
    <property type="nucleotide sequence ID" value="NC_016112.1"/>
</dbReference>
<dbReference type="STRING" id="1091494.MEALZ_0014"/>
<accession>G4STP6</accession>
<sequence length="789" mass="86554">MSDNKQTMIEIDNGDEPMSNHSDNPHFATILEKRLSRRQVLSGSLTAAVAGVFGASGMGNMAEAANPKKLPPAALSNGKPPFALKPTLGFDAIPITRSDTATLPHGYKAQALVPWGTPITGSYPEFKSVEGNTGEEQEQQVGSHHDGMHYFPMQDDPNGHGLLCVNHEYVDQRVFHAAGPTFVAGQRPTDEVRKEIAAHGVSVVEIQKNALSGEWGVVNGSYNRRVTAGTPAEIRGPVRGSDLVKTKYSPDGTMARGTINNCAHGYTPWGTYLTCEENWAGYFVSRVQLARAEALLNWFEDTQPALYPGRKTSFVQGRYFARFYPETDRIIGIFDEFFDQKVTNLVYSQIGDTFNDTDRELVGEFGALLTQAGIAEDLSLSRPREQSRYGVRTASSRYAWETAQSGEDQYIRFDATPKGADATEDYRNEPNTQGWVLEIDPFDPNSTPIKRTTMGRFAHEGAWLSPPQLGQPVTFYMGDDARNEYIYKFVTKARYSKNANGDMLDEGILYTARFNDDGTGEWLALDINDPKFQAAAAAAGVEFADQADVLVNTRLAADVVGATKMDRPEWGTVHPQTREVYMTLTNNSSRTDENGNNPIDAANPRGPNPYGHIIRWREQGNRSWATKFEWDIFVLAGIESDSQVLPEQGGPALTQDNIFASPDGVWIDQFGTLWIQTDMSGSQQASGPFGANAMLAANPVTGEIKRFLQGPNEQETTGVVSTPDGKTLFVNFQHPGDRSQPGVFNSNWPDSGAVFRHPGDEVVTNNPDGPRPRSATLVVTREDGGVVGL</sequence>
<organism evidence="2 3">
    <name type="scientific">Methylotuvimicrobium alcaliphilum (strain DSM 19304 / NCIMB 14124 / VKM B-2133 / 20Z)</name>
    <name type="common">Methylomicrobium alcaliphilum</name>
    <dbReference type="NCBI Taxonomy" id="1091494"/>
    <lineage>
        <taxon>Bacteria</taxon>
        <taxon>Pseudomonadati</taxon>
        <taxon>Pseudomonadota</taxon>
        <taxon>Gammaproteobacteria</taxon>
        <taxon>Methylococcales</taxon>
        <taxon>Methylococcaceae</taxon>
        <taxon>Methylotuvimicrobium</taxon>
    </lineage>
</organism>
<proteinExistence type="predicted"/>
<dbReference type="PROSITE" id="PS51318">
    <property type="entry name" value="TAT"/>
    <property type="match status" value="1"/>
</dbReference>
<feature type="compositionally biased region" description="Polar residues" evidence="1">
    <location>
        <begin position="587"/>
        <end position="597"/>
    </location>
</feature>
<feature type="region of interest" description="Disordered" evidence="1">
    <location>
        <begin position="587"/>
        <end position="606"/>
    </location>
</feature>
<keyword evidence="3" id="KW-1185">Reference proteome</keyword>
<reference evidence="3" key="1">
    <citation type="journal article" date="2012" name="J. Bacteriol.">
        <title>Genome sequence of the haloalkaliphilic methanotrophic bacterium Methylomicrobium alcaliphilum 20Z.</title>
        <authorList>
            <person name="Vuilleumier S."/>
            <person name="Khmelenina V.N."/>
            <person name="Bringel F."/>
            <person name="Reshetnikov A.S."/>
            <person name="Lajus A."/>
            <person name="Mangenot S."/>
            <person name="Rouy Z."/>
            <person name="Op den Camp H.J."/>
            <person name="Jetten M.S."/>
            <person name="Dispirito A.A."/>
            <person name="Dunfield P."/>
            <person name="Klotz M.G."/>
            <person name="Semrau J.D."/>
            <person name="Stein L.Y."/>
            <person name="Barbe V."/>
            <person name="Medigue C."/>
            <person name="Trotsenko Y.A."/>
            <person name="Kalyuzhnaya M.G."/>
        </authorList>
    </citation>
    <scope>NUCLEOTIDE SEQUENCE [LARGE SCALE GENOMIC DNA]</scope>
    <source>
        <strain evidence="3">DSM 19304 / NCIMB 14124 / VKM B-2133 / 20Z</strain>
    </source>
</reference>
<dbReference type="InterPro" id="IPR006311">
    <property type="entry name" value="TAT_signal"/>
</dbReference>
<dbReference type="SUPFAM" id="SSF63829">
    <property type="entry name" value="Calcium-dependent phosphotriesterase"/>
    <property type="match status" value="1"/>
</dbReference>
<gene>
    <name evidence="2" type="ordered locus">MEALZ_0014</name>
</gene>
<evidence type="ECO:0000313" key="2">
    <source>
        <dbReference type="EMBL" id="CCE21718.1"/>
    </source>
</evidence>
<dbReference type="PATRIC" id="fig|271065.3.peg.15"/>
<evidence type="ECO:0000313" key="3">
    <source>
        <dbReference type="Proteomes" id="UP000008315"/>
    </source>
</evidence>
<dbReference type="EMBL" id="FO082060">
    <property type="protein sequence ID" value="CCE21718.1"/>
    <property type="molecule type" value="Genomic_DNA"/>
</dbReference>